<feature type="compositionally biased region" description="Pro residues" evidence="1">
    <location>
        <begin position="177"/>
        <end position="189"/>
    </location>
</feature>
<sequence length="258" mass="29077">MGLKTGNIDRVAASLGLSGTLKKKREEIVAVSYGGKKTPRSSSYSQGRSRPSQNSYQACYTQDSHPNNPPIYQNTASTYSNVQAPLYQSPPPNYQNPSPIYPNHPPPYQIPSPYQGVAPNCANMHSSYRAPPLVFQVQAPPYQNPHLNYQARMPNYQTNSYPRNQAPCSNNRGYQQMPPPQGTYDPPQPQFEKKPSRNFSALAKIQTKLYERLAAVGYIHPVGPKPVDINSKFYRPDQRCAYHSNTVEHDTEDCRFRI</sequence>
<evidence type="ECO:0000256" key="1">
    <source>
        <dbReference type="SAM" id="MobiDB-lite"/>
    </source>
</evidence>
<dbReference type="RefSeq" id="XP_015072662.1">
    <property type="nucleotide sequence ID" value="XM_015217176.1"/>
</dbReference>
<name>A0ABM1GL37_SOLPN</name>
<reference evidence="2" key="1">
    <citation type="journal article" date="2014" name="Nat. Genet.">
        <title>The genome of the stress-tolerant wild tomato species Solanum pennellii.</title>
        <authorList>
            <person name="Bolger A."/>
            <person name="Scossa F."/>
            <person name="Bolger M.E."/>
            <person name="Lanz C."/>
            <person name="Maumus F."/>
            <person name="Tohge T."/>
            <person name="Quesneville H."/>
            <person name="Alseekh S."/>
            <person name="Sorensen I."/>
            <person name="Lichtenstein G."/>
            <person name="Fich E.A."/>
            <person name="Conte M."/>
            <person name="Keller H."/>
            <person name="Schneeberger K."/>
            <person name="Schwacke R."/>
            <person name="Ofner I."/>
            <person name="Vrebalov J."/>
            <person name="Xu Y."/>
            <person name="Osorio S."/>
            <person name="Aflitos S.A."/>
            <person name="Schijlen E."/>
            <person name="Jimenez-Gomez J.M."/>
            <person name="Ryngajllo M."/>
            <person name="Kimura S."/>
            <person name="Kumar R."/>
            <person name="Koenig D."/>
            <person name="Headland L.R."/>
            <person name="Maloof J.N."/>
            <person name="Sinha N."/>
            <person name="van Ham R.C."/>
            <person name="Lankhorst R.K."/>
            <person name="Mao L."/>
            <person name="Vogel A."/>
            <person name="Arsova B."/>
            <person name="Panstruga R."/>
            <person name="Fei Z."/>
            <person name="Rose J.K."/>
            <person name="Zamir D."/>
            <person name="Carrari F."/>
            <person name="Giovannoni J.J."/>
            <person name="Weigel D."/>
            <person name="Usadel B."/>
            <person name="Fernie A.R."/>
        </authorList>
    </citation>
    <scope>NUCLEOTIDE SEQUENCE [LARGE SCALE GENOMIC DNA]</scope>
    <source>
        <strain evidence="2">cv. LA0716</strain>
    </source>
</reference>
<reference evidence="3" key="2">
    <citation type="submission" date="2025-08" db="UniProtKB">
        <authorList>
            <consortium name="RefSeq"/>
        </authorList>
    </citation>
    <scope>IDENTIFICATION</scope>
</reference>
<feature type="compositionally biased region" description="Polar residues" evidence="1">
    <location>
        <begin position="54"/>
        <end position="75"/>
    </location>
</feature>
<feature type="region of interest" description="Disordered" evidence="1">
    <location>
        <begin position="26"/>
        <end position="75"/>
    </location>
</feature>
<evidence type="ECO:0000313" key="3">
    <source>
        <dbReference type="RefSeq" id="XP_015072662.1"/>
    </source>
</evidence>
<gene>
    <name evidence="3" type="primary">LOC107016834</name>
</gene>
<accession>A0ABM1GL37</accession>
<feature type="region of interest" description="Disordered" evidence="1">
    <location>
        <begin position="166"/>
        <end position="192"/>
    </location>
</feature>
<proteinExistence type="predicted"/>
<organism evidence="2 3">
    <name type="scientific">Solanum pennellii</name>
    <name type="common">Tomato</name>
    <name type="synonym">Lycopersicon pennellii</name>
    <dbReference type="NCBI Taxonomy" id="28526"/>
    <lineage>
        <taxon>Eukaryota</taxon>
        <taxon>Viridiplantae</taxon>
        <taxon>Streptophyta</taxon>
        <taxon>Embryophyta</taxon>
        <taxon>Tracheophyta</taxon>
        <taxon>Spermatophyta</taxon>
        <taxon>Magnoliopsida</taxon>
        <taxon>eudicotyledons</taxon>
        <taxon>Gunneridae</taxon>
        <taxon>Pentapetalae</taxon>
        <taxon>asterids</taxon>
        <taxon>lamiids</taxon>
        <taxon>Solanales</taxon>
        <taxon>Solanaceae</taxon>
        <taxon>Solanoideae</taxon>
        <taxon>Solaneae</taxon>
        <taxon>Solanum</taxon>
        <taxon>Solanum subgen. Lycopersicon</taxon>
    </lineage>
</organism>
<dbReference type="GeneID" id="107016834"/>
<keyword evidence="2" id="KW-1185">Reference proteome</keyword>
<feature type="compositionally biased region" description="Low complexity" evidence="1">
    <location>
        <begin position="40"/>
        <end position="53"/>
    </location>
</feature>
<protein>
    <submittedName>
        <fullName evidence="3">Extensin-2-like</fullName>
    </submittedName>
</protein>
<evidence type="ECO:0000313" key="2">
    <source>
        <dbReference type="Proteomes" id="UP000694930"/>
    </source>
</evidence>
<dbReference type="Proteomes" id="UP000694930">
    <property type="component" value="Chromosome 4"/>
</dbReference>